<sequence>MILSWKDNFDPKLISVVDKVDQKIAPRLAEMDEQIVENQAKVLRSFQEHNVSESDLYGSTGYGHSDEGRDKLEEIYADVLGGEDALVRPQFVSGTHAIGVGLLGLVRPGDEILYITGEPYDTLQEVLGLAGNGIGTPKEYGINVDYVDLLPNGEVDLEAVKKRLRPETKVVAIQRSRGYATRDSFTIAKIAEMVKAVRSVKPDVWIFADNAYGEFSETQEPTHVGVDVIAGSLFKNAGGGMAKTGGYIVGRKDLIERISYRFTVPGLGGAEGATFGSLRDMFQGFFISPQTTGNAIKGAIFEAALLEELGLSVSPKWDAPRTDLIQTVNFGNPDDMIKFAAAIQANSPIDSFVTPIPETMAGYEDPVIMAGGSFVSGSTTEFSGDGPLREPYTLYMQGGLTFAHVKVAIIGAAQATFFDQK</sequence>
<keyword evidence="2" id="KW-1185">Reference proteome</keyword>
<evidence type="ECO:0000313" key="1">
    <source>
        <dbReference type="EMBL" id="KRL53224.1"/>
    </source>
</evidence>
<reference evidence="1 2" key="1">
    <citation type="journal article" date="2015" name="Genome Announc.">
        <title>Expanding the biotechnology potential of lactobacilli through comparative genomics of 213 strains and associated genera.</title>
        <authorList>
            <person name="Sun Z."/>
            <person name="Harris H.M."/>
            <person name="McCann A."/>
            <person name="Guo C."/>
            <person name="Argimon S."/>
            <person name="Zhang W."/>
            <person name="Yang X."/>
            <person name="Jeffery I.B."/>
            <person name="Cooney J.C."/>
            <person name="Kagawa T.F."/>
            <person name="Liu W."/>
            <person name="Song Y."/>
            <person name="Salvetti E."/>
            <person name="Wrobel A."/>
            <person name="Rasinkangas P."/>
            <person name="Parkhill J."/>
            <person name="Rea M.C."/>
            <person name="O'Sullivan O."/>
            <person name="Ritari J."/>
            <person name="Douillard F.P."/>
            <person name="Paul Ross R."/>
            <person name="Yang R."/>
            <person name="Briner A.E."/>
            <person name="Felis G.E."/>
            <person name="de Vos W.M."/>
            <person name="Barrangou R."/>
            <person name="Klaenhammer T.R."/>
            <person name="Caufield P.W."/>
            <person name="Cui Y."/>
            <person name="Zhang H."/>
            <person name="O'Toole P.W."/>
        </authorList>
    </citation>
    <scope>NUCLEOTIDE SEQUENCE [LARGE SCALE GENOMIC DNA]</scope>
    <source>
        <strain evidence="1 2">DSM 13343</strain>
    </source>
</reference>
<dbReference type="EMBL" id="AZEU01000018">
    <property type="protein sequence ID" value="KRL53224.1"/>
    <property type="molecule type" value="Genomic_DNA"/>
</dbReference>
<protein>
    <submittedName>
        <fullName evidence="1">Aluminum resistance protein</fullName>
    </submittedName>
</protein>
<comment type="caution">
    <text evidence="1">The sequence shown here is derived from an EMBL/GenBank/DDBJ whole genome shotgun (WGS) entry which is preliminary data.</text>
</comment>
<dbReference type="PATRIC" id="fig|1423769.4.peg.1428"/>
<dbReference type="Proteomes" id="UP000051790">
    <property type="component" value="Unassembled WGS sequence"/>
</dbReference>
<dbReference type="AlphaFoldDB" id="A0A0R1RID2"/>
<dbReference type="Gene3D" id="3.40.640.10">
    <property type="entry name" value="Type I PLP-dependent aspartate aminotransferase-like (Major domain)"/>
    <property type="match status" value="1"/>
</dbReference>
<dbReference type="InterPro" id="IPR015424">
    <property type="entry name" value="PyrdxlP-dep_Trfase"/>
</dbReference>
<dbReference type="InterPro" id="IPR009651">
    <property type="entry name" value="Met_g_lyase_put"/>
</dbReference>
<dbReference type="InterPro" id="IPR015421">
    <property type="entry name" value="PyrdxlP-dep_Trfase_major"/>
</dbReference>
<dbReference type="PANTHER" id="PTHR46658">
    <property type="entry name" value="CYS OR MET METABOLISM PYRIDOXAL-PHOSPHATE-DEPENDENT ENZYME"/>
    <property type="match status" value="1"/>
</dbReference>
<evidence type="ECO:0000313" key="2">
    <source>
        <dbReference type="Proteomes" id="UP000051790"/>
    </source>
</evidence>
<dbReference type="SUPFAM" id="SSF53383">
    <property type="entry name" value="PLP-dependent transferases"/>
    <property type="match status" value="1"/>
</dbReference>
<accession>A0A0R1RID2</accession>
<proteinExistence type="predicted"/>
<dbReference type="Gene3D" id="3.90.1150.60">
    <property type="entry name" value="Methioning gamme-lyase, C-terminal domain"/>
    <property type="match status" value="1"/>
</dbReference>
<dbReference type="Pfam" id="PF06838">
    <property type="entry name" value="Met_gamma_lyase"/>
    <property type="match status" value="1"/>
</dbReference>
<name>A0A0R1RID2_9LACO</name>
<gene>
    <name evidence="1" type="ORF">FD01_GL001328</name>
</gene>
<organism evidence="1 2">
    <name type="scientific">Lacticaseibacillus manihotivorans DSM 13343 = JCM 12514</name>
    <dbReference type="NCBI Taxonomy" id="1423769"/>
    <lineage>
        <taxon>Bacteria</taxon>
        <taxon>Bacillati</taxon>
        <taxon>Bacillota</taxon>
        <taxon>Bacilli</taxon>
        <taxon>Lactobacillales</taxon>
        <taxon>Lactobacillaceae</taxon>
        <taxon>Lacticaseibacillus</taxon>
    </lineage>
</organism>
<dbReference type="PANTHER" id="PTHR46658:SF1">
    <property type="entry name" value="CYS OR MET METABOLISM PYRIDOXAL-PHOSPHATE-DEPENDENT ENZYME"/>
    <property type="match status" value="1"/>
</dbReference>